<dbReference type="AlphaFoldDB" id="A0A7U3YAX4"/>
<gene>
    <name evidence="1" type="ORF">BBU118A_M39</name>
</gene>
<dbReference type="InterPro" id="IPR038660">
    <property type="entry name" value="OspE-like_sf"/>
</dbReference>
<reference evidence="1 2" key="1">
    <citation type="journal article" date="2011" name="J. Bacteriol.">
        <title>Whole-genome sequences of thirteen isolates of Borrelia burgdorferi.</title>
        <authorList>
            <person name="Schutzer S.E."/>
            <person name="Fraser-Liggett C.M."/>
            <person name="Casjens S.R."/>
            <person name="Qiu W.G."/>
            <person name="Dunn J.J."/>
            <person name="Mongodin E.F."/>
            <person name="Luft B.J."/>
        </authorList>
    </citation>
    <scope>NUCLEOTIDE SEQUENCE [LARGE SCALE GENOMIC DNA]</scope>
    <source>
        <strain evidence="1 2">118a</strain>
        <plasmid evidence="1 2">118a_cp32-6</plasmid>
    </source>
</reference>
<dbReference type="Pfam" id="PF02471">
    <property type="entry name" value="OspE"/>
    <property type="match status" value="1"/>
</dbReference>
<name>A0A7U3YAX4_BORBG</name>
<dbReference type="RefSeq" id="WP_012672972.1">
    <property type="nucleotide sequence ID" value="NC_012266.1"/>
</dbReference>
<proteinExistence type="predicted"/>
<organism evidence="1 2">
    <name type="scientific">Borreliella burgdorferi 118a</name>
    <dbReference type="NCBI Taxonomy" id="476210"/>
    <lineage>
        <taxon>Bacteria</taxon>
        <taxon>Pseudomonadati</taxon>
        <taxon>Spirochaetota</taxon>
        <taxon>Spirochaetia</taxon>
        <taxon>Spirochaetales</taxon>
        <taxon>Borreliaceae</taxon>
        <taxon>Borreliella</taxon>
    </lineage>
</organism>
<geneLocation type="plasmid" evidence="1 2">
    <name>118a_cp32-6</name>
</geneLocation>
<dbReference type="EMBL" id="CP001528">
    <property type="protein sequence ID" value="ACN92713.1"/>
    <property type="molecule type" value="Genomic_DNA"/>
</dbReference>
<keyword evidence="1" id="KW-0614">Plasmid</keyword>
<dbReference type="PROSITE" id="PS51257">
    <property type="entry name" value="PROKAR_LIPOPROTEIN"/>
    <property type="match status" value="1"/>
</dbReference>
<evidence type="ECO:0000313" key="2">
    <source>
        <dbReference type="Proteomes" id="UP000006208"/>
    </source>
</evidence>
<dbReference type="InterPro" id="IPR003483">
    <property type="entry name" value="OspEF"/>
</dbReference>
<accession>A0A7U3YAX4</accession>
<sequence length="179" mass="20284">MNKKMKMFIICFIFALISSCKNHTLYDGQSNGEAKVKKIEFSEFTVKIKNKNNSNNWADLGDLVVRKEEDGIETGLNVGKGDSDTFAGYTATFFSLEESEVNNFIKAMTEGGSFKTSLYYGYKDEQSNVNGIQNKEIITKIEKIDDFEYITFLGDKIKDSGDKVVEYAILLEDLKKNLK</sequence>
<dbReference type="Proteomes" id="UP000006208">
    <property type="component" value="Plasmid 118a_cp32-6"/>
</dbReference>
<evidence type="ECO:0000313" key="1">
    <source>
        <dbReference type="EMBL" id="ACN92713.1"/>
    </source>
</evidence>
<dbReference type="Gene3D" id="2.30.31.50">
    <property type="entry name" value="Borrelia outer surface protein E/F"/>
    <property type="match status" value="1"/>
</dbReference>
<protein>
    <submittedName>
        <fullName evidence="1">Outer surface protein E</fullName>
    </submittedName>
</protein>